<dbReference type="OrthoDB" id="1916346at2759"/>
<organism evidence="2">
    <name type="scientific">Zea mays</name>
    <name type="common">Maize</name>
    <dbReference type="NCBI Taxonomy" id="4577"/>
    <lineage>
        <taxon>Eukaryota</taxon>
        <taxon>Viridiplantae</taxon>
        <taxon>Streptophyta</taxon>
        <taxon>Embryophyta</taxon>
        <taxon>Tracheophyta</taxon>
        <taxon>Spermatophyta</taxon>
        <taxon>Magnoliopsida</taxon>
        <taxon>Liliopsida</taxon>
        <taxon>Poales</taxon>
        <taxon>Poaceae</taxon>
        <taxon>PACMAD clade</taxon>
        <taxon>Panicoideae</taxon>
        <taxon>Andropogonodae</taxon>
        <taxon>Andropogoneae</taxon>
        <taxon>Tripsacinae</taxon>
        <taxon>Zea</taxon>
    </lineage>
</organism>
<evidence type="ECO:0000256" key="1">
    <source>
        <dbReference type="SAM" id="MobiDB-lite"/>
    </source>
</evidence>
<protein>
    <submittedName>
        <fullName evidence="2 3">Uncharacterized protein</fullName>
    </submittedName>
</protein>
<sequence length="452" mass="48608">MDSDQDSLYEWFVLAPSLSDDDERAIALSSGCTTPNSSRVVSGTDSGSDPEPDHAAGSSMSKLFLPYAAADDPDDAEGVYALSDAEDTDATPPPSSPLPRPLSGLFHHTMDGDVAYAAFDPVHPTAAPLRGGGGHHDAKQPVPDPTFSAFFDEPVVALASTRGLLCLRGAYSAAYYVANPATLARERLPAPERDHRAQGDPAVVIVFDLDPRDADPERADGSGKGFYRHYHIVVAFPLAEGIYAFESFSSRAWAWRFGRGVGSAEAVLPSSGVGALGCAFWRTTMGPFLCYNPFARRAELVPAPVEVMQWPYWELGEMEGTLCATCMDARVEVVVVLRLNFARRATSGAISWTLAGYFEGGCLRGRQDVTLLRSQGKAEVVMWDPSSETVVAMDLEGRTTRTIRFIPGSDYCDDFIPYVSTFTAVSGFGKRAHAERSIVATNKVGAELAVDA</sequence>
<keyword evidence="5" id="KW-1267">Proteomics identification</keyword>
<dbReference type="EMBL" id="BT039961">
    <property type="protein sequence ID" value="ACF84966.1"/>
    <property type="molecule type" value="mRNA"/>
</dbReference>
<dbReference type="RefSeq" id="NP_001140918.1">
    <property type="nucleotide sequence ID" value="NM_001147446.2"/>
</dbReference>
<evidence type="ECO:0000313" key="3">
    <source>
        <dbReference type="EnsemblPlants" id="Zm00001eb032730_P002"/>
    </source>
</evidence>
<feature type="region of interest" description="Disordered" evidence="1">
    <location>
        <begin position="28"/>
        <end position="60"/>
    </location>
</feature>
<gene>
    <name evidence="3" type="primary">LOC100272995</name>
</gene>
<reference evidence="4" key="2">
    <citation type="submission" date="2015-12" db="EMBL/GenBank/DDBJ databases">
        <title>Update maize B73 reference genome by single molecule sequencing technologies.</title>
        <authorList>
            <consortium name="Maize Genome Sequencing Project"/>
            <person name="Ware D."/>
        </authorList>
    </citation>
    <scope>NUCLEOTIDE SEQUENCE [LARGE SCALE GENOMIC DNA]</scope>
    <source>
        <strain evidence="4">cv. B73</strain>
    </source>
</reference>
<keyword evidence="4" id="KW-1185">Reference proteome</keyword>
<evidence type="ECO:0000313" key="4">
    <source>
        <dbReference type="Proteomes" id="UP000007305"/>
    </source>
</evidence>
<proteinExistence type="evidence at protein level"/>
<dbReference type="Proteomes" id="UP000007305">
    <property type="component" value="Chromosome 1"/>
</dbReference>
<dbReference type="KEGG" id="zma:100272995"/>
<evidence type="ECO:0007829" key="5">
    <source>
        <dbReference type="PeptideAtlas" id="B4FS73"/>
    </source>
</evidence>
<dbReference type="GeneID" id="100272995"/>
<dbReference type="PANTHER" id="PTHR35546">
    <property type="entry name" value="F-BOX PROTEIN INTERACTION DOMAIN PROTEIN-RELATED"/>
    <property type="match status" value="1"/>
</dbReference>
<accession>B4FS73</accession>
<feature type="compositionally biased region" description="Polar residues" evidence="1">
    <location>
        <begin position="30"/>
        <end position="47"/>
    </location>
</feature>
<dbReference type="AlphaFoldDB" id="B4FS73"/>
<reference evidence="3" key="4">
    <citation type="submission" date="2021-05" db="UniProtKB">
        <authorList>
            <consortium name="EnsemblPlants"/>
        </authorList>
    </citation>
    <scope>IDENTIFICATION</scope>
    <source>
        <strain evidence="3">cv. B73</strain>
    </source>
</reference>
<dbReference type="EMBL" id="BT039962">
    <property type="protein sequence ID" value="ACF84967.1"/>
    <property type="molecule type" value="mRNA"/>
</dbReference>
<reference evidence="3" key="3">
    <citation type="submission" date="2019-07" db="EMBL/GenBank/DDBJ databases">
        <authorList>
            <person name="Seetharam A."/>
            <person name="Woodhouse M."/>
            <person name="Cannon E."/>
        </authorList>
    </citation>
    <scope>NUCLEOTIDE SEQUENCE [LARGE SCALE GENOMIC DNA]</scope>
    <source>
        <strain evidence="3">cv. B73</strain>
    </source>
</reference>
<reference evidence="2" key="1">
    <citation type="journal article" date="2009" name="PLoS Genet.">
        <title>Sequencing, mapping, and analysis of 27,455 maize full-length cDNAs.</title>
        <authorList>
            <person name="Soderlund C."/>
            <person name="Descour A."/>
            <person name="Kudrna D."/>
            <person name="Bomhoff M."/>
            <person name="Boyd L."/>
            <person name="Currie J."/>
            <person name="Angelova A."/>
            <person name="Collura K."/>
            <person name="Wissotski M."/>
            <person name="Ashley E."/>
            <person name="Morrow D."/>
            <person name="Fernandes J."/>
            <person name="Walbot V."/>
            <person name="Yu Y."/>
        </authorList>
    </citation>
    <scope>NUCLEOTIDE SEQUENCE</scope>
    <source>
        <strain evidence="2">B73</strain>
    </source>
</reference>
<evidence type="ECO:0000313" key="2">
    <source>
        <dbReference type="EMBL" id="ACF84966.1"/>
    </source>
</evidence>
<name>B4FS73_MAIZE</name>
<dbReference type="InterPro" id="IPR055290">
    <property type="entry name" value="At3g26010-like"/>
</dbReference>
<dbReference type="HOGENOM" id="CLU_053605_0_0_1"/>
<dbReference type="EnsemblPlants" id="Zm00001eb032730_T002">
    <property type="protein sequence ID" value="Zm00001eb032730_P002"/>
    <property type="gene ID" value="Zm00001eb032730"/>
</dbReference>
<dbReference type="ExpressionAtlas" id="B4FS73">
    <property type="expression patterns" value="baseline"/>
</dbReference>
<dbReference type="PANTHER" id="PTHR35546:SF83">
    <property type="entry name" value="EXPRESSED PROTEIN"/>
    <property type="match status" value="1"/>
</dbReference>
<dbReference type="Gramene" id="Zm00001eb032730_T002">
    <property type="protein sequence ID" value="Zm00001eb032730_P002"/>
    <property type="gene ID" value="Zm00001eb032730"/>
</dbReference>